<dbReference type="EMBL" id="MK500327">
    <property type="protein sequence ID" value="QBK85486.1"/>
    <property type="molecule type" value="Genomic_DNA"/>
</dbReference>
<sequence>MEEYKVFYEAPSRKEFLPYFITLIGALSGIDGKGMDFAIRGHLFDNLIDYSIVNKKFLTGEEKTMMQKFFQHTVAHTAHMEKKHNELFDKPWIEKKVTSIDLREFFRKSLASEAW</sequence>
<protein>
    <submittedName>
        <fullName evidence="1">Uncharacterized protein</fullName>
    </submittedName>
</protein>
<reference evidence="1" key="1">
    <citation type="journal article" date="2019" name="MBio">
        <title>Virus Genomes from Deep Sea Sediments Expand the Ocean Megavirome and Support Independent Origins of Viral Gigantism.</title>
        <authorList>
            <person name="Backstrom D."/>
            <person name="Yutin N."/>
            <person name="Jorgensen S.L."/>
            <person name="Dharamshi J."/>
            <person name="Homa F."/>
            <person name="Zaremba-Niedwiedzka K."/>
            <person name="Spang A."/>
            <person name="Wolf Y.I."/>
            <person name="Koonin E.V."/>
            <person name="Ettema T.J."/>
        </authorList>
    </citation>
    <scope>NUCLEOTIDE SEQUENCE</scope>
</reference>
<accession>A0A481YSM6</accession>
<proteinExistence type="predicted"/>
<name>A0A481YSM6_9VIRU</name>
<gene>
    <name evidence="1" type="ORF">LCMAC101_00730</name>
</gene>
<evidence type="ECO:0000313" key="1">
    <source>
        <dbReference type="EMBL" id="QBK85486.1"/>
    </source>
</evidence>
<organism evidence="1">
    <name type="scientific">Marseillevirus LCMAC101</name>
    <dbReference type="NCBI Taxonomy" id="2506602"/>
    <lineage>
        <taxon>Viruses</taxon>
        <taxon>Varidnaviria</taxon>
        <taxon>Bamfordvirae</taxon>
        <taxon>Nucleocytoviricota</taxon>
        <taxon>Megaviricetes</taxon>
        <taxon>Pimascovirales</taxon>
        <taxon>Pimascovirales incertae sedis</taxon>
        <taxon>Marseilleviridae</taxon>
    </lineage>
</organism>